<feature type="region of interest" description="Disordered" evidence="1">
    <location>
        <begin position="13"/>
        <end position="35"/>
    </location>
</feature>
<evidence type="ECO:0000256" key="1">
    <source>
        <dbReference type="SAM" id="MobiDB-lite"/>
    </source>
</evidence>
<accession>A0A7R9INQ7</accession>
<gene>
    <name evidence="2" type="ORF">TTEB3V08_LOCUS9460</name>
</gene>
<protein>
    <submittedName>
        <fullName evidence="2">Uncharacterized protein</fullName>
    </submittedName>
</protein>
<dbReference type="AlphaFoldDB" id="A0A7R9INQ7"/>
<name>A0A7R9INQ7_9NEOP</name>
<sequence>MDDITIHYHRTVTPFGTATPNHGAGSHPDRGTGGRERDIKLVQEPARPRIHIQARIIPLLRAEYSNSCSPVQQQLLTTAMDVEFTIATSPIHWFGQFTELVQGTELHESLMTWRQCRIRMREGGPDTWLTRCPSLVWKSPVNEGGARRICALFPGRSCSPMFLTVPDVYFCRHPSPSVDKERPEPPTLAVTCCHVTIDPVSPKYPFRLYLSRF</sequence>
<reference evidence="2" key="1">
    <citation type="submission" date="2020-11" db="EMBL/GenBank/DDBJ databases">
        <authorList>
            <person name="Tran Van P."/>
        </authorList>
    </citation>
    <scope>NUCLEOTIDE SEQUENCE</scope>
</reference>
<evidence type="ECO:0000313" key="2">
    <source>
        <dbReference type="EMBL" id="CAD7461551.1"/>
    </source>
</evidence>
<organism evidence="2">
    <name type="scientific">Timema tahoe</name>
    <dbReference type="NCBI Taxonomy" id="61484"/>
    <lineage>
        <taxon>Eukaryota</taxon>
        <taxon>Metazoa</taxon>
        <taxon>Ecdysozoa</taxon>
        <taxon>Arthropoda</taxon>
        <taxon>Hexapoda</taxon>
        <taxon>Insecta</taxon>
        <taxon>Pterygota</taxon>
        <taxon>Neoptera</taxon>
        <taxon>Polyneoptera</taxon>
        <taxon>Phasmatodea</taxon>
        <taxon>Timematodea</taxon>
        <taxon>Timematoidea</taxon>
        <taxon>Timematidae</taxon>
        <taxon>Timema</taxon>
    </lineage>
</organism>
<dbReference type="EMBL" id="OE004917">
    <property type="protein sequence ID" value="CAD7461551.1"/>
    <property type="molecule type" value="Genomic_DNA"/>
</dbReference>
<proteinExistence type="predicted"/>